<reference evidence="3" key="1">
    <citation type="journal article" date="2017" name="Genome Biol.">
        <title>Comparative genomics reveals high biological diversity and specific adaptations in the industrially and medically important fungal genus Aspergillus.</title>
        <authorList>
            <person name="de Vries R.P."/>
            <person name="Riley R."/>
            <person name="Wiebenga A."/>
            <person name="Aguilar-Osorio G."/>
            <person name="Amillis S."/>
            <person name="Uchima C.A."/>
            <person name="Anderluh G."/>
            <person name="Asadollahi M."/>
            <person name="Askin M."/>
            <person name="Barry K."/>
            <person name="Battaglia E."/>
            <person name="Bayram O."/>
            <person name="Benocci T."/>
            <person name="Braus-Stromeyer S.A."/>
            <person name="Caldana C."/>
            <person name="Canovas D."/>
            <person name="Cerqueira G.C."/>
            <person name="Chen F."/>
            <person name="Chen W."/>
            <person name="Choi C."/>
            <person name="Clum A."/>
            <person name="Dos Santos R.A."/>
            <person name="Damasio A.R."/>
            <person name="Diallinas G."/>
            <person name="Emri T."/>
            <person name="Fekete E."/>
            <person name="Flipphi M."/>
            <person name="Freyberg S."/>
            <person name="Gallo A."/>
            <person name="Gournas C."/>
            <person name="Habgood R."/>
            <person name="Hainaut M."/>
            <person name="Harispe M.L."/>
            <person name="Henrissat B."/>
            <person name="Hilden K.S."/>
            <person name="Hope R."/>
            <person name="Hossain A."/>
            <person name="Karabika E."/>
            <person name="Karaffa L."/>
            <person name="Karanyi Z."/>
            <person name="Krasevec N."/>
            <person name="Kuo A."/>
            <person name="Kusch H."/>
            <person name="LaButti K."/>
            <person name="Lagendijk E.L."/>
            <person name="Lapidus A."/>
            <person name="Levasseur A."/>
            <person name="Lindquist E."/>
            <person name="Lipzen A."/>
            <person name="Logrieco A.F."/>
            <person name="MacCabe A."/>
            <person name="Maekelae M.R."/>
            <person name="Malavazi I."/>
            <person name="Melin P."/>
            <person name="Meyer V."/>
            <person name="Mielnichuk N."/>
            <person name="Miskei M."/>
            <person name="Molnar A.P."/>
            <person name="Mule G."/>
            <person name="Ngan C.Y."/>
            <person name="Orejas M."/>
            <person name="Orosz E."/>
            <person name="Ouedraogo J.P."/>
            <person name="Overkamp K.M."/>
            <person name="Park H.-S."/>
            <person name="Perrone G."/>
            <person name="Piumi F."/>
            <person name="Punt P.J."/>
            <person name="Ram A.F."/>
            <person name="Ramon A."/>
            <person name="Rauscher S."/>
            <person name="Record E."/>
            <person name="Riano-Pachon D.M."/>
            <person name="Robert V."/>
            <person name="Roehrig J."/>
            <person name="Ruller R."/>
            <person name="Salamov A."/>
            <person name="Salih N.S."/>
            <person name="Samson R.A."/>
            <person name="Sandor E."/>
            <person name="Sanguinetti M."/>
            <person name="Schuetze T."/>
            <person name="Sepcic K."/>
            <person name="Shelest E."/>
            <person name="Sherlock G."/>
            <person name="Sophianopoulou V."/>
            <person name="Squina F.M."/>
            <person name="Sun H."/>
            <person name="Susca A."/>
            <person name="Todd R.B."/>
            <person name="Tsang A."/>
            <person name="Unkles S.E."/>
            <person name="van de Wiele N."/>
            <person name="van Rossen-Uffink D."/>
            <person name="Oliveira J.V."/>
            <person name="Vesth T.C."/>
            <person name="Visser J."/>
            <person name="Yu J.-H."/>
            <person name="Zhou M."/>
            <person name="Andersen M.R."/>
            <person name="Archer D.B."/>
            <person name="Baker S.E."/>
            <person name="Benoit I."/>
            <person name="Brakhage A.A."/>
            <person name="Braus G.H."/>
            <person name="Fischer R."/>
            <person name="Frisvad J.C."/>
            <person name="Goldman G.H."/>
            <person name="Houbraken J."/>
            <person name="Oakley B."/>
            <person name="Pocsi I."/>
            <person name="Scazzocchio C."/>
            <person name="Seiboth B."/>
            <person name="vanKuyk P.A."/>
            <person name="Wortman J."/>
            <person name="Dyer P.S."/>
            <person name="Grigoriev I.V."/>
        </authorList>
    </citation>
    <scope>NUCLEOTIDE SEQUENCE [LARGE SCALE GENOMIC DNA]</scope>
    <source>
        <strain evidence="3">ITEM 5010</strain>
    </source>
</reference>
<dbReference type="EMBL" id="KV907595">
    <property type="protein sequence ID" value="OOF90088.1"/>
    <property type="molecule type" value="Genomic_DNA"/>
</dbReference>
<keyword evidence="1" id="KW-1133">Transmembrane helix</keyword>
<keyword evidence="1" id="KW-0472">Membrane</keyword>
<sequence length="172" mass="19046">MMFRIVPQLQWRGEPMQRFISLLQAVRSLPKIPVEDEGQENGYKEWSLSGYLIISLDERWRQIRTPEVLGDEWDLKHRNFNGLLAHFTNRGIYLPWHYEALLSILSTNPSKMQFTLISAFATAFLAAFVAATPNPNPNPEAFNIGIGGHAGAAAEVAANAGLGAGAGIHFKA</sequence>
<keyword evidence="3" id="KW-1185">Reference proteome</keyword>
<feature type="transmembrane region" description="Helical" evidence="1">
    <location>
        <begin position="114"/>
        <end position="132"/>
    </location>
</feature>
<organism evidence="2 3">
    <name type="scientific">Aspergillus carbonarius (strain ITEM 5010)</name>
    <dbReference type="NCBI Taxonomy" id="602072"/>
    <lineage>
        <taxon>Eukaryota</taxon>
        <taxon>Fungi</taxon>
        <taxon>Dikarya</taxon>
        <taxon>Ascomycota</taxon>
        <taxon>Pezizomycotina</taxon>
        <taxon>Eurotiomycetes</taxon>
        <taxon>Eurotiomycetidae</taxon>
        <taxon>Eurotiales</taxon>
        <taxon>Aspergillaceae</taxon>
        <taxon>Aspergillus</taxon>
        <taxon>Aspergillus subgen. Circumdati</taxon>
    </lineage>
</organism>
<gene>
    <name evidence="2" type="ORF">ASPCADRAFT_135451</name>
</gene>
<protein>
    <submittedName>
        <fullName evidence="2">Uncharacterized protein</fullName>
    </submittedName>
</protein>
<accession>A0A1R3R6I2</accession>
<evidence type="ECO:0000256" key="1">
    <source>
        <dbReference type="SAM" id="Phobius"/>
    </source>
</evidence>
<dbReference type="AlphaFoldDB" id="A0A1R3R6I2"/>
<proteinExistence type="predicted"/>
<dbReference type="VEuPathDB" id="FungiDB:ASPCADRAFT_135451"/>
<dbReference type="Proteomes" id="UP000188318">
    <property type="component" value="Unassembled WGS sequence"/>
</dbReference>
<dbReference type="OrthoDB" id="3350591at2759"/>
<keyword evidence="1" id="KW-0812">Transmembrane</keyword>
<name>A0A1R3R6I2_ASPC5</name>
<dbReference type="STRING" id="602072.A0A1R3R6I2"/>
<evidence type="ECO:0000313" key="3">
    <source>
        <dbReference type="Proteomes" id="UP000188318"/>
    </source>
</evidence>
<evidence type="ECO:0000313" key="2">
    <source>
        <dbReference type="EMBL" id="OOF90088.1"/>
    </source>
</evidence>